<comment type="catalytic activity">
    <reaction evidence="6">
        <text>a 2'-deoxyadenosine in DNA + S-adenosyl-L-methionine = an N(6)-methyl-2'-deoxyadenosine in DNA + S-adenosyl-L-homocysteine + H(+)</text>
        <dbReference type="Rhea" id="RHEA:15197"/>
        <dbReference type="Rhea" id="RHEA-COMP:12418"/>
        <dbReference type="Rhea" id="RHEA-COMP:12419"/>
        <dbReference type="ChEBI" id="CHEBI:15378"/>
        <dbReference type="ChEBI" id="CHEBI:57856"/>
        <dbReference type="ChEBI" id="CHEBI:59789"/>
        <dbReference type="ChEBI" id="CHEBI:90615"/>
        <dbReference type="ChEBI" id="CHEBI:90616"/>
        <dbReference type="EC" id="2.1.1.72"/>
    </reaction>
</comment>
<dbReference type="EMBL" id="QNBC01000022">
    <property type="protein sequence ID" value="RKX67301.1"/>
    <property type="molecule type" value="Genomic_DNA"/>
</dbReference>
<dbReference type="GO" id="GO:0009007">
    <property type="term" value="F:site-specific DNA-methyltransferase (adenine-specific) activity"/>
    <property type="evidence" value="ECO:0007669"/>
    <property type="project" value="UniProtKB-EC"/>
</dbReference>
<dbReference type="InterPro" id="IPR003356">
    <property type="entry name" value="DNA_methylase_A-5"/>
</dbReference>
<evidence type="ECO:0000256" key="1">
    <source>
        <dbReference type="ARBA" id="ARBA00011900"/>
    </source>
</evidence>
<protein>
    <recommendedName>
        <fullName evidence="1">site-specific DNA-methyltransferase (adenine-specific)</fullName>
        <ecNumber evidence="1">2.1.1.72</ecNumber>
    </recommendedName>
</protein>
<keyword evidence="2" id="KW-0489">Methyltransferase</keyword>
<dbReference type="PRINTS" id="PR00507">
    <property type="entry name" value="N12N6MTFRASE"/>
</dbReference>
<comment type="caution">
    <text evidence="8">The sequence shown here is derived from an EMBL/GenBank/DDBJ whole genome shotgun (WGS) entry which is preliminary data.</text>
</comment>
<proteinExistence type="predicted"/>
<dbReference type="Proteomes" id="UP000282321">
    <property type="component" value="Unassembled WGS sequence"/>
</dbReference>
<evidence type="ECO:0000313" key="8">
    <source>
        <dbReference type="EMBL" id="RKX67301.1"/>
    </source>
</evidence>
<feature type="domain" description="DNA methylase adenine-specific" evidence="7">
    <location>
        <begin position="44"/>
        <end position="274"/>
    </location>
</feature>
<dbReference type="SUPFAM" id="SSF53335">
    <property type="entry name" value="S-adenosyl-L-methionine-dependent methyltransferases"/>
    <property type="match status" value="1"/>
</dbReference>
<gene>
    <name evidence="8" type="ORF">DRP44_02605</name>
</gene>
<evidence type="ECO:0000256" key="4">
    <source>
        <dbReference type="ARBA" id="ARBA00022747"/>
    </source>
</evidence>
<accession>A0A660SA11</accession>
<evidence type="ECO:0000256" key="5">
    <source>
        <dbReference type="ARBA" id="ARBA00023125"/>
    </source>
</evidence>
<keyword evidence="3" id="KW-0808">Transferase</keyword>
<organism evidence="8 9">
    <name type="scientific">candidate division TA06 bacterium</name>
    <dbReference type="NCBI Taxonomy" id="2250710"/>
    <lineage>
        <taxon>Bacteria</taxon>
        <taxon>Bacteria division TA06</taxon>
    </lineage>
</organism>
<dbReference type="EC" id="2.1.1.72" evidence="1"/>
<evidence type="ECO:0000256" key="2">
    <source>
        <dbReference type="ARBA" id="ARBA00022603"/>
    </source>
</evidence>
<evidence type="ECO:0000259" key="7">
    <source>
        <dbReference type="Pfam" id="PF02384"/>
    </source>
</evidence>
<evidence type="ECO:0000256" key="6">
    <source>
        <dbReference type="ARBA" id="ARBA00047942"/>
    </source>
</evidence>
<name>A0A660SA11_UNCT6</name>
<dbReference type="GO" id="GO:0032259">
    <property type="term" value="P:methylation"/>
    <property type="evidence" value="ECO:0007669"/>
    <property type="project" value="UniProtKB-KW"/>
</dbReference>
<dbReference type="InterPro" id="IPR002052">
    <property type="entry name" value="DNA_methylase_N6_adenine_CS"/>
</dbReference>
<keyword evidence="4" id="KW-0680">Restriction system</keyword>
<dbReference type="GO" id="GO:0009307">
    <property type="term" value="P:DNA restriction-modification system"/>
    <property type="evidence" value="ECO:0007669"/>
    <property type="project" value="UniProtKB-KW"/>
</dbReference>
<evidence type="ECO:0000313" key="9">
    <source>
        <dbReference type="Proteomes" id="UP000282321"/>
    </source>
</evidence>
<dbReference type="GO" id="GO:0003677">
    <property type="term" value="F:DNA binding"/>
    <property type="evidence" value="ECO:0007669"/>
    <property type="project" value="UniProtKB-KW"/>
</dbReference>
<dbReference type="Gene3D" id="3.40.50.150">
    <property type="entry name" value="Vaccinia Virus protein VP39"/>
    <property type="match status" value="1"/>
</dbReference>
<dbReference type="InterPro" id="IPR050953">
    <property type="entry name" value="N4_N6_ade-DNA_methylase"/>
</dbReference>
<dbReference type="InterPro" id="IPR029063">
    <property type="entry name" value="SAM-dependent_MTases_sf"/>
</dbReference>
<dbReference type="PANTHER" id="PTHR33841:SF6">
    <property type="entry name" value="TYPE II METHYLTRANSFERASE M.HINDII"/>
    <property type="match status" value="1"/>
</dbReference>
<reference evidence="8 9" key="1">
    <citation type="submission" date="2018-06" db="EMBL/GenBank/DDBJ databases">
        <title>Extensive metabolic versatility and redundancy in microbially diverse, dynamic hydrothermal sediments.</title>
        <authorList>
            <person name="Dombrowski N."/>
            <person name="Teske A."/>
            <person name="Baker B.J."/>
        </authorList>
    </citation>
    <scope>NUCLEOTIDE SEQUENCE [LARGE SCALE GENOMIC DNA]</scope>
    <source>
        <strain evidence="8">B35_G9</strain>
    </source>
</reference>
<evidence type="ECO:0000256" key="3">
    <source>
        <dbReference type="ARBA" id="ARBA00022679"/>
    </source>
</evidence>
<keyword evidence="5" id="KW-0238">DNA-binding</keyword>
<dbReference type="AlphaFoldDB" id="A0A660SA11"/>
<dbReference type="Pfam" id="PF02384">
    <property type="entry name" value="N6_Mtase"/>
    <property type="match status" value="1"/>
</dbReference>
<dbReference type="PANTHER" id="PTHR33841">
    <property type="entry name" value="DNA METHYLTRANSFERASE YEEA-RELATED"/>
    <property type="match status" value="1"/>
</dbReference>
<dbReference type="GO" id="GO:0008170">
    <property type="term" value="F:N-methyltransferase activity"/>
    <property type="evidence" value="ECO:0007669"/>
    <property type="project" value="InterPro"/>
</dbReference>
<dbReference type="PROSITE" id="PS00092">
    <property type="entry name" value="N6_MTASE"/>
    <property type="match status" value="1"/>
</dbReference>
<sequence>MRTEILNLFLSHIDEKEMKFVKNELNLNHVSSFCCTAPPLNFYEMYDLIATTFPVDRKRGRYFTPKNIAELLIKFLNIDNEMTILEPAAGLGIFLFKLLDVSEIFSLNRKDILSKVTLIEKDNLLFYALKLLLLHYIFLNKIDISINEIDIRNTDFLTLNLKNKYRIILGNPPFVDTKFLPNRLTYKSLYPLTNRNLFSMFLEKALDLIEENGEIAFIVSESFIYLKSYNNLRKMILNSRFDISVNKLSKNIFFRANVRSIILHLRDSNKGNISVSSPSGTTILQKRDLYVKDYILPFNDFEREILNILDENENLSHYAEIMVGLQTNNVRRYVLKNHMEGSLPYIKRLKRRKGYWQTFSHWLLFDKLVKENPDVIKERHLRAMKQEGIVFNNIDNNSAFIAVYKPKGYLFDIVTPCIIPIDTDLYYLLAYLNSNFAKYILYKLNGTPHTNINDVIKLPYNTKYDDNISYLTKRIIENLRKGNDINILHNKINHLIYKQFGITSGLIHKMEMELYNNGIIFDKTK</sequence>